<dbReference type="RefSeq" id="WP_084058914.1">
    <property type="nucleotide sequence ID" value="NZ_FWXF01000022.1"/>
</dbReference>
<proteinExistence type="predicted"/>
<organism evidence="1 2">
    <name type="scientific">Desulfacinum hydrothermale DSM 13146</name>
    <dbReference type="NCBI Taxonomy" id="1121390"/>
    <lineage>
        <taxon>Bacteria</taxon>
        <taxon>Pseudomonadati</taxon>
        <taxon>Thermodesulfobacteriota</taxon>
        <taxon>Syntrophobacteria</taxon>
        <taxon>Syntrophobacterales</taxon>
        <taxon>Syntrophobacteraceae</taxon>
        <taxon>Desulfacinum</taxon>
    </lineage>
</organism>
<dbReference type="STRING" id="1121390.SAMN02746041_03021"/>
<dbReference type="AlphaFoldDB" id="A0A1W1XUT8"/>
<name>A0A1W1XUT8_9BACT</name>
<protein>
    <submittedName>
        <fullName evidence="1">Uncharacterized protein</fullName>
    </submittedName>
</protein>
<sequence>MSQPPEEALQRLLDLAKEYQSKQKELDQWASQASPEELRPGLMAFGERATDRFRAAQQVLLFHLYSDEAAPSEEVREAAAAMCRCFDEMLLLFHRLLDEGASRA</sequence>
<dbReference type="Proteomes" id="UP000192783">
    <property type="component" value="Unassembled WGS sequence"/>
</dbReference>
<keyword evidence="2" id="KW-1185">Reference proteome</keyword>
<dbReference type="OrthoDB" id="5520401at2"/>
<accession>A0A1W1XUT8</accession>
<evidence type="ECO:0000313" key="2">
    <source>
        <dbReference type="Proteomes" id="UP000192783"/>
    </source>
</evidence>
<reference evidence="1 2" key="1">
    <citation type="submission" date="2017-04" db="EMBL/GenBank/DDBJ databases">
        <authorList>
            <person name="Afonso C.L."/>
            <person name="Miller P.J."/>
            <person name="Scott M.A."/>
            <person name="Spackman E."/>
            <person name="Goraichik I."/>
            <person name="Dimitrov K.M."/>
            <person name="Suarez D.L."/>
            <person name="Swayne D.E."/>
        </authorList>
    </citation>
    <scope>NUCLEOTIDE SEQUENCE [LARGE SCALE GENOMIC DNA]</scope>
    <source>
        <strain evidence="1 2">DSM 13146</strain>
    </source>
</reference>
<dbReference type="EMBL" id="FWXF01000022">
    <property type="protein sequence ID" value="SMC27625.1"/>
    <property type="molecule type" value="Genomic_DNA"/>
</dbReference>
<gene>
    <name evidence="1" type="ORF">SAMN02746041_03021</name>
</gene>
<evidence type="ECO:0000313" key="1">
    <source>
        <dbReference type="EMBL" id="SMC27625.1"/>
    </source>
</evidence>